<evidence type="ECO:0000313" key="3">
    <source>
        <dbReference type="EMBL" id="GGY25453.1"/>
    </source>
</evidence>
<dbReference type="RefSeq" id="WP_215796325.1">
    <property type="nucleotide sequence ID" value="NZ_BMYX01000021.1"/>
</dbReference>
<accession>A0A918UBM8</accession>
<dbReference type="Proteomes" id="UP000645257">
    <property type="component" value="Unassembled WGS sequence"/>
</dbReference>
<dbReference type="CDD" id="cd08352">
    <property type="entry name" value="VOC_Bs_YwkD_like"/>
    <property type="match status" value="1"/>
</dbReference>
<reference evidence="3" key="1">
    <citation type="journal article" date="2014" name="Int. J. Syst. Evol. Microbiol.">
        <title>Complete genome sequence of Corynebacterium casei LMG S-19264T (=DSM 44701T), isolated from a smear-ripened cheese.</title>
        <authorList>
            <consortium name="US DOE Joint Genome Institute (JGI-PGF)"/>
            <person name="Walter F."/>
            <person name="Albersmeier A."/>
            <person name="Kalinowski J."/>
            <person name="Ruckert C."/>
        </authorList>
    </citation>
    <scope>NUCLEOTIDE SEQUENCE</scope>
    <source>
        <strain evidence="3">KCTC 32182</strain>
    </source>
</reference>
<name>A0A918UBM8_9NEIS</name>
<dbReference type="GO" id="GO:0046872">
    <property type="term" value="F:metal ion binding"/>
    <property type="evidence" value="ECO:0007669"/>
    <property type="project" value="UniProtKB-KW"/>
</dbReference>
<evidence type="ECO:0000256" key="1">
    <source>
        <dbReference type="ARBA" id="ARBA00022723"/>
    </source>
</evidence>
<organism evidence="3 4">
    <name type="scientific">Paludibacterium paludis</name>
    <dbReference type="NCBI Taxonomy" id="1225769"/>
    <lineage>
        <taxon>Bacteria</taxon>
        <taxon>Pseudomonadati</taxon>
        <taxon>Pseudomonadota</taxon>
        <taxon>Betaproteobacteria</taxon>
        <taxon>Neisseriales</taxon>
        <taxon>Chromobacteriaceae</taxon>
        <taxon>Paludibacterium</taxon>
    </lineage>
</organism>
<proteinExistence type="predicted"/>
<protein>
    <submittedName>
        <fullName evidence="3">VOC family protein</fullName>
    </submittedName>
</protein>
<dbReference type="PROSITE" id="PS51819">
    <property type="entry name" value="VOC"/>
    <property type="match status" value="1"/>
</dbReference>
<dbReference type="AlphaFoldDB" id="A0A918UBM8"/>
<dbReference type="PANTHER" id="PTHR36113">
    <property type="entry name" value="LYASE, PUTATIVE-RELATED-RELATED"/>
    <property type="match status" value="1"/>
</dbReference>
<comment type="caution">
    <text evidence="3">The sequence shown here is derived from an EMBL/GenBank/DDBJ whole genome shotgun (WGS) entry which is preliminary data.</text>
</comment>
<dbReference type="PROSITE" id="PS00934">
    <property type="entry name" value="GLYOXALASE_I_1"/>
    <property type="match status" value="1"/>
</dbReference>
<dbReference type="InterPro" id="IPR037523">
    <property type="entry name" value="VOC_core"/>
</dbReference>
<evidence type="ECO:0000259" key="2">
    <source>
        <dbReference type="PROSITE" id="PS51819"/>
    </source>
</evidence>
<dbReference type="SUPFAM" id="SSF54593">
    <property type="entry name" value="Glyoxalase/Bleomycin resistance protein/Dihydroxybiphenyl dioxygenase"/>
    <property type="match status" value="1"/>
</dbReference>
<keyword evidence="1" id="KW-0479">Metal-binding</keyword>
<dbReference type="InterPro" id="IPR051332">
    <property type="entry name" value="Fosfomycin_Res_Enzymes"/>
</dbReference>
<reference evidence="3" key="2">
    <citation type="submission" date="2020-09" db="EMBL/GenBank/DDBJ databases">
        <authorList>
            <person name="Sun Q."/>
            <person name="Kim S."/>
        </authorList>
    </citation>
    <scope>NUCLEOTIDE SEQUENCE</scope>
    <source>
        <strain evidence="3">KCTC 32182</strain>
    </source>
</reference>
<dbReference type="InterPro" id="IPR018146">
    <property type="entry name" value="Glyoxalase_1_CS"/>
</dbReference>
<dbReference type="EMBL" id="BMYX01000021">
    <property type="protein sequence ID" value="GGY25453.1"/>
    <property type="molecule type" value="Genomic_DNA"/>
</dbReference>
<dbReference type="Gene3D" id="3.10.180.10">
    <property type="entry name" value="2,3-Dihydroxybiphenyl 1,2-Dioxygenase, domain 1"/>
    <property type="match status" value="1"/>
</dbReference>
<feature type="domain" description="VOC" evidence="2">
    <location>
        <begin position="4"/>
        <end position="127"/>
    </location>
</feature>
<sequence length="127" mass="14290">MLKGIHHVAIIVTDMERSLDFYHRALGLPVLADTWRAERSSRKTDLSLPDGGQLELFTFPGSPTRPSRPEANGLRHLAFAVDCADTVRRALMARGVACEPIRLDTLTGRRFFFCSDPDDLPLEFYES</sequence>
<dbReference type="Pfam" id="PF00903">
    <property type="entry name" value="Glyoxalase"/>
    <property type="match status" value="1"/>
</dbReference>
<dbReference type="GO" id="GO:0004462">
    <property type="term" value="F:lactoylglutathione lyase activity"/>
    <property type="evidence" value="ECO:0007669"/>
    <property type="project" value="InterPro"/>
</dbReference>
<keyword evidence="4" id="KW-1185">Reference proteome</keyword>
<dbReference type="InterPro" id="IPR029068">
    <property type="entry name" value="Glyas_Bleomycin-R_OHBP_Dase"/>
</dbReference>
<dbReference type="InterPro" id="IPR037478">
    <property type="entry name" value="YwkD-like_dom"/>
</dbReference>
<dbReference type="PANTHER" id="PTHR36113:SF6">
    <property type="entry name" value="FOSFOMYCIN RESISTANCE PROTEIN FOSX"/>
    <property type="match status" value="1"/>
</dbReference>
<dbReference type="InterPro" id="IPR004360">
    <property type="entry name" value="Glyas_Fos-R_dOase_dom"/>
</dbReference>
<gene>
    <name evidence="3" type="ORF">GCM10011289_31320</name>
</gene>
<evidence type="ECO:0000313" key="4">
    <source>
        <dbReference type="Proteomes" id="UP000645257"/>
    </source>
</evidence>